<protein>
    <submittedName>
        <fullName evidence="2">Uu.00g128630.m01.CDS01</fullName>
    </submittedName>
</protein>
<reference evidence="2" key="1">
    <citation type="submission" date="2023-10" db="EMBL/GenBank/DDBJ databases">
        <authorList>
            <person name="Hackl T."/>
        </authorList>
    </citation>
    <scope>NUCLEOTIDE SEQUENCE</scope>
</reference>
<evidence type="ECO:0000313" key="2">
    <source>
        <dbReference type="EMBL" id="CAJ2505469.1"/>
    </source>
</evidence>
<feature type="region of interest" description="Disordered" evidence="1">
    <location>
        <begin position="396"/>
        <end position="467"/>
    </location>
</feature>
<accession>A0AAI8VJG4</accession>
<feature type="compositionally biased region" description="Polar residues" evidence="1">
    <location>
        <begin position="239"/>
        <end position="249"/>
    </location>
</feature>
<feature type="compositionally biased region" description="Basic residues" evidence="1">
    <location>
        <begin position="447"/>
        <end position="459"/>
    </location>
</feature>
<sequence>MASEESGQVGYGKLLHRFYETLIPRVSSVLSSCIRPREIRGTGGSTRRGAKDAYIHDNHRRHSVSTSSSVSGRPTGISKNIGQDKVSLRGGILGAILSEIGSVAASKAAGGLIEKSGSRTAQKVYQIFEKASKAKDTFDAFVELIQTVSGDGGDGGEDHNKNNNNNNKNKNDNDNDFEDDYEEFLERKRRVASLEEEKATLAEEIAKTNEEAAKTREKTAKIEEDTRSLKGETNKNKTDNSPQKSSGASSPRAETPREEGITDFLSPVQDDSDRGNSPFSTPQTPHKGHHPQPNEQGEVLIPQTSPFTARDTGLGDLFKQPITQAKYFLYPACPRKVYRNITNCVTDRCWLICDRCQEKMIRPVGDEWRALCTVCRLTPTSRPWWAGLSLYRNNGNPEQEQVQEQVKLTPEGKRKRQVQDDDDDEYEFGPKPLGADGVSPTQERRELKKPRHAAGHRPRASLLPLPQRPGRLSSLLWKAVMKTMDMGATRPLLLTPGAFRILTVIHRSPPRNPSMYQSKNPSVKRLVAIPSGRAG</sequence>
<evidence type="ECO:0000313" key="3">
    <source>
        <dbReference type="Proteomes" id="UP001295740"/>
    </source>
</evidence>
<keyword evidence="3" id="KW-1185">Reference proteome</keyword>
<feature type="compositionally biased region" description="Basic and acidic residues" evidence="1">
    <location>
        <begin position="202"/>
        <end position="238"/>
    </location>
</feature>
<feature type="compositionally biased region" description="Polar residues" evidence="1">
    <location>
        <begin position="396"/>
        <end position="406"/>
    </location>
</feature>
<evidence type="ECO:0000256" key="1">
    <source>
        <dbReference type="SAM" id="MobiDB-lite"/>
    </source>
</evidence>
<proteinExistence type="predicted"/>
<comment type="caution">
    <text evidence="2">The sequence shown here is derived from an EMBL/GenBank/DDBJ whole genome shotgun (WGS) entry which is preliminary data.</text>
</comment>
<feature type="region of interest" description="Disordered" evidence="1">
    <location>
        <begin position="202"/>
        <end position="298"/>
    </location>
</feature>
<dbReference type="EMBL" id="CAUWAG010000007">
    <property type="protein sequence ID" value="CAJ2505469.1"/>
    <property type="molecule type" value="Genomic_DNA"/>
</dbReference>
<feature type="compositionally biased region" description="Polar residues" evidence="1">
    <location>
        <begin position="275"/>
        <end position="284"/>
    </location>
</feature>
<dbReference type="AlphaFoldDB" id="A0AAI8VJG4"/>
<organism evidence="2 3">
    <name type="scientific">Anthostomella pinea</name>
    <dbReference type="NCBI Taxonomy" id="933095"/>
    <lineage>
        <taxon>Eukaryota</taxon>
        <taxon>Fungi</taxon>
        <taxon>Dikarya</taxon>
        <taxon>Ascomycota</taxon>
        <taxon>Pezizomycotina</taxon>
        <taxon>Sordariomycetes</taxon>
        <taxon>Xylariomycetidae</taxon>
        <taxon>Xylariales</taxon>
        <taxon>Xylariaceae</taxon>
        <taxon>Anthostomella</taxon>
    </lineage>
</organism>
<feature type="region of interest" description="Disordered" evidence="1">
    <location>
        <begin position="149"/>
        <end position="177"/>
    </location>
</feature>
<dbReference type="Proteomes" id="UP001295740">
    <property type="component" value="Unassembled WGS sequence"/>
</dbReference>
<gene>
    <name evidence="2" type="ORF">KHLLAP_LOCUS5937</name>
</gene>
<name>A0AAI8VJG4_9PEZI</name>